<dbReference type="AlphaFoldDB" id="A0A068RDZ4"/>
<evidence type="ECO:0000313" key="1">
    <source>
        <dbReference type="EMBL" id="CDG49191.1"/>
    </source>
</evidence>
<proteinExistence type="predicted"/>
<sequence length="39" mass="4463">MSAYYNEIDSYAAQWISNLIAAGHTQINSLRENNEPFDD</sequence>
<accession>A0A068RDZ4</accession>
<reference evidence="1" key="2">
    <citation type="journal article" date="2014" name="Genome Biol. Evol.">
        <title>Settling down: the genome of Serratia symbiotica from the aphid Cinara tujafilina zooms in on the process of accommodation to a cooperative intracellular life.</title>
        <authorList>
            <person name="Manzano-Marin A."/>
            <person name="Latorre A."/>
        </authorList>
    </citation>
    <scope>NUCLEOTIDE SEQUENCE</scope>
    <source>
        <strain evidence="1">SCt-VLC</strain>
    </source>
</reference>
<name>A0A068RDZ4_9GAMM</name>
<dbReference type="EMBL" id="FR904244">
    <property type="protein sequence ID" value="CDG49191.1"/>
    <property type="molecule type" value="Genomic_DNA"/>
</dbReference>
<reference evidence="1" key="1">
    <citation type="submission" date="2013-06" db="EMBL/GenBank/DDBJ databases">
        <authorList>
            <person name="Mazano-Marin A."/>
        </authorList>
    </citation>
    <scope>NUCLEOTIDE SEQUENCE</scope>
    <source>
        <strain evidence="1">SCt-VLC</strain>
    </source>
</reference>
<protein>
    <submittedName>
        <fullName evidence="1">Uncharacterized protein</fullName>
    </submittedName>
</protein>
<organism evidence="1">
    <name type="scientific">Serratia symbiotica SCt-VLC</name>
    <dbReference type="NCBI Taxonomy" id="1347341"/>
    <lineage>
        <taxon>Bacteria</taxon>
        <taxon>Pseudomonadati</taxon>
        <taxon>Pseudomonadota</taxon>
        <taxon>Gammaproteobacteria</taxon>
        <taxon>Enterobacterales</taxon>
        <taxon>Yersiniaceae</taxon>
        <taxon>Serratia</taxon>
        <taxon>Serratia symbiotica</taxon>
    </lineage>
</organism>
<gene>
    <name evidence="1" type="ORF">SCTVLC_2563</name>
</gene>